<keyword evidence="2" id="KW-1185">Reference proteome</keyword>
<gene>
    <name evidence="1" type="ORF">ALC57_12037</name>
</gene>
<dbReference type="AlphaFoldDB" id="A0A151J1N5"/>
<proteinExistence type="predicted"/>
<accession>A0A151J1N5</accession>
<name>A0A151J1N5_9HYME</name>
<dbReference type="STRING" id="471704.A0A151J1N5"/>
<sequence length="82" mass="9631">IIRRLVTSAELDHILDAQETSLFVDNVNINLPLQYYEIYITIRHNDVLKLEKSRQQINNIEYFANKTTNNIDGGRVQLRKSE</sequence>
<dbReference type="Proteomes" id="UP000078492">
    <property type="component" value="Unassembled WGS sequence"/>
</dbReference>
<evidence type="ECO:0000313" key="1">
    <source>
        <dbReference type="EMBL" id="KYN15740.1"/>
    </source>
</evidence>
<reference evidence="1 2" key="1">
    <citation type="submission" date="2015-09" db="EMBL/GenBank/DDBJ databases">
        <title>Trachymyrmex cornetzi WGS genome.</title>
        <authorList>
            <person name="Nygaard S."/>
            <person name="Hu H."/>
            <person name="Boomsma J."/>
            <person name="Zhang G."/>
        </authorList>
    </citation>
    <scope>NUCLEOTIDE SEQUENCE [LARGE SCALE GENOMIC DNA]</scope>
    <source>
        <strain evidence="1">Tcor2-1</strain>
        <tissue evidence="1">Whole body</tissue>
    </source>
</reference>
<feature type="non-terminal residue" evidence="1">
    <location>
        <position position="1"/>
    </location>
</feature>
<evidence type="ECO:0000313" key="2">
    <source>
        <dbReference type="Proteomes" id="UP000078492"/>
    </source>
</evidence>
<organism evidence="1 2">
    <name type="scientific">Trachymyrmex cornetzi</name>
    <dbReference type="NCBI Taxonomy" id="471704"/>
    <lineage>
        <taxon>Eukaryota</taxon>
        <taxon>Metazoa</taxon>
        <taxon>Ecdysozoa</taxon>
        <taxon>Arthropoda</taxon>
        <taxon>Hexapoda</taxon>
        <taxon>Insecta</taxon>
        <taxon>Pterygota</taxon>
        <taxon>Neoptera</taxon>
        <taxon>Endopterygota</taxon>
        <taxon>Hymenoptera</taxon>
        <taxon>Apocrita</taxon>
        <taxon>Aculeata</taxon>
        <taxon>Formicoidea</taxon>
        <taxon>Formicidae</taxon>
        <taxon>Myrmicinae</taxon>
        <taxon>Trachymyrmex</taxon>
    </lineage>
</organism>
<dbReference type="EMBL" id="KQ980514">
    <property type="protein sequence ID" value="KYN15740.1"/>
    <property type="molecule type" value="Genomic_DNA"/>
</dbReference>
<protein>
    <submittedName>
        <fullName evidence="1">Uncharacterized protein</fullName>
    </submittedName>
</protein>